<reference evidence="1 2" key="1">
    <citation type="submission" date="2019-07" db="EMBL/GenBank/DDBJ databases">
        <title>Genomics analysis of Aphanomyces spp. identifies a new class of oomycete effector associated with host adaptation.</title>
        <authorList>
            <person name="Gaulin E."/>
        </authorList>
    </citation>
    <scope>NUCLEOTIDE SEQUENCE [LARGE SCALE GENOMIC DNA]</scope>
    <source>
        <strain evidence="1 2">ATCC 201684</strain>
    </source>
</reference>
<gene>
    <name evidence="1" type="ORF">Ae201684_012898</name>
</gene>
<accession>A0A6G0WPQ2</accession>
<evidence type="ECO:0000313" key="1">
    <source>
        <dbReference type="EMBL" id="KAF0729396.1"/>
    </source>
</evidence>
<dbReference type="EMBL" id="VJMJ01000164">
    <property type="protein sequence ID" value="KAF0729396.1"/>
    <property type="molecule type" value="Genomic_DNA"/>
</dbReference>
<dbReference type="AlphaFoldDB" id="A0A6G0WPQ2"/>
<protein>
    <submittedName>
        <fullName evidence="1">Uncharacterized protein</fullName>
    </submittedName>
</protein>
<dbReference type="Proteomes" id="UP000481153">
    <property type="component" value="Unassembled WGS sequence"/>
</dbReference>
<sequence length="246" mass="27735">MTGAVLPVSRTLIENVDNRFMYFHHTNSRLGTNALTIAAQFKEANLVVLVNCLFAKDELFPLGDGLQRPHGFSWTVYQAVTPDITLAYNRAFQYTPLSTNGVRHRTTFIEEIRSAAEAAYVETTRITIRHVTAGMETTSTFVEPSSEYSCNHACKGSCPANWQRSLHAPTVQLGAQDKLTPASSFPELENRPERPLEVVLWNVHLSRVHCVITCVMNLVGPSMKFNALWMMPVLISRYMYKLQELL</sequence>
<keyword evidence="2" id="KW-1185">Reference proteome</keyword>
<evidence type="ECO:0000313" key="2">
    <source>
        <dbReference type="Proteomes" id="UP000481153"/>
    </source>
</evidence>
<dbReference type="VEuPathDB" id="FungiDB:AeMF1_006770"/>
<organism evidence="1 2">
    <name type="scientific">Aphanomyces euteiches</name>
    <dbReference type="NCBI Taxonomy" id="100861"/>
    <lineage>
        <taxon>Eukaryota</taxon>
        <taxon>Sar</taxon>
        <taxon>Stramenopiles</taxon>
        <taxon>Oomycota</taxon>
        <taxon>Saprolegniomycetes</taxon>
        <taxon>Saprolegniales</taxon>
        <taxon>Verrucalvaceae</taxon>
        <taxon>Aphanomyces</taxon>
    </lineage>
</organism>
<name>A0A6G0WPQ2_9STRA</name>
<proteinExistence type="predicted"/>
<comment type="caution">
    <text evidence="1">The sequence shown here is derived from an EMBL/GenBank/DDBJ whole genome shotgun (WGS) entry which is preliminary data.</text>
</comment>